<feature type="compositionally biased region" description="Polar residues" evidence="5">
    <location>
        <begin position="628"/>
        <end position="650"/>
    </location>
</feature>
<feature type="compositionally biased region" description="Polar residues" evidence="5">
    <location>
        <begin position="328"/>
        <end position="343"/>
    </location>
</feature>
<dbReference type="InterPro" id="IPR036964">
    <property type="entry name" value="RASGEF_cat_dom_sf"/>
</dbReference>
<evidence type="ECO:0000256" key="5">
    <source>
        <dbReference type="SAM" id="MobiDB-lite"/>
    </source>
</evidence>
<feature type="region of interest" description="Disordered" evidence="5">
    <location>
        <begin position="280"/>
        <end position="385"/>
    </location>
</feature>
<feature type="region of interest" description="Disordered" evidence="5">
    <location>
        <begin position="1166"/>
        <end position="1199"/>
    </location>
</feature>
<dbReference type="CDD" id="cd00155">
    <property type="entry name" value="RasGEF"/>
    <property type="match status" value="1"/>
</dbReference>
<dbReference type="PROSITE" id="PS00720">
    <property type="entry name" value="RASGEF"/>
    <property type="match status" value="1"/>
</dbReference>
<reference evidence="9 10" key="1">
    <citation type="submission" date="2024-04" db="EMBL/GenBank/DDBJ databases">
        <title>Phyllosticta paracitricarpa is synonymous to the EU quarantine fungus P. citricarpa based on phylogenomic analyses.</title>
        <authorList>
            <consortium name="Lawrence Berkeley National Laboratory"/>
            <person name="Van Ingen-Buijs V.A."/>
            <person name="Van Westerhoven A.C."/>
            <person name="Haridas S."/>
            <person name="Skiadas P."/>
            <person name="Martin F."/>
            <person name="Groenewald J.Z."/>
            <person name="Crous P.W."/>
            <person name="Seidl M.F."/>
        </authorList>
    </citation>
    <scope>NUCLEOTIDE SEQUENCE [LARGE SCALE GENOMIC DNA]</scope>
    <source>
        <strain evidence="9 10">CBS 123371</strain>
    </source>
</reference>
<dbReference type="Proteomes" id="UP001363622">
    <property type="component" value="Unassembled WGS sequence"/>
</dbReference>
<dbReference type="Pfam" id="PF00618">
    <property type="entry name" value="RasGEF_N"/>
    <property type="match status" value="1"/>
</dbReference>
<comment type="caution">
    <text evidence="9">The sequence shown here is derived from an EMBL/GenBank/DDBJ whole genome shotgun (WGS) entry which is preliminary data.</text>
</comment>
<feature type="compositionally biased region" description="Polar residues" evidence="5">
    <location>
        <begin position="28"/>
        <end position="37"/>
    </location>
</feature>
<keyword evidence="10" id="KW-1185">Reference proteome</keyword>
<evidence type="ECO:0000259" key="7">
    <source>
        <dbReference type="PROSITE" id="PS50009"/>
    </source>
</evidence>
<feature type="domain" description="Ras-GEF" evidence="7">
    <location>
        <begin position="920"/>
        <end position="1165"/>
    </location>
</feature>
<dbReference type="SMART" id="SM00326">
    <property type="entry name" value="SH3"/>
    <property type="match status" value="1"/>
</dbReference>
<evidence type="ECO:0000256" key="3">
    <source>
        <dbReference type="PROSITE-ProRule" id="PRU00168"/>
    </source>
</evidence>
<dbReference type="InterPro" id="IPR008937">
    <property type="entry name" value="Ras-like_GEF"/>
</dbReference>
<feature type="compositionally biased region" description="Polar residues" evidence="5">
    <location>
        <begin position="1189"/>
        <end position="1198"/>
    </location>
</feature>
<dbReference type="EMBL" id="JBBPHU010000002">
    <property type="protein sequence ID" value="KAK7522050.1"/>
    <property type="molecule type" value="Genomic_DNA"/>
</dbReference>
<dbReference type="Gene3D" id="1.10.840.10">
    <property type="entry name" value="Ras guanine-nucleotide exchange factors catalytic domain"/>
    <property type="match status" value="1"/>
</dbReference>
<dbReference type="InterPro" id="IPR019804">
    <property type="entry name" value="Ras_G-nucl-exch_fac_CS"/>
</dbReference>
<organism evidence="9 10">
    <name type="scientific">Phyllosticta citriasiana</name>
    <dbReference type="NCBI Taxonomy" id="595635"/>
    <lineage>
        <taxon>Eukaryota</taxon>
        <taxon>Fungi</taxon>
        <taxon>Dikarya</taxon>
        <taxon>Ascomycota</taxon>
        <taxon>Pezizomycotina</taxon>
        <taxon>Dothideomycetes</taxon>
        <taxon>Dothideomycetes incertae sedis</taxon>
        <taxon>Botryosphaeriales</taxon>
        <taxon>Phyllostictaceae</taxon>
        <taxon>Phyllosticta</taxon>
    </lineage>
</organism>
<dbReference type="SUPFAM" id="SSF50044">
    <property type="entry name" value="SH3-domain"/>
    <property type="match status" value="1"/>
</dbReference>
<dbReference type="SMART" id="SM00147">
    <property type="entry name" value="RasGEF"/>
    <property type="match status" value="1"/>
</dbReference>
<feature type="compositionally biased region" description="Polar residues" evidence="5">
    <location>
        <begin position="659"/>
        <end position="670"/>
    </location>
</feature>
<evidence type="ECO:0000256" key="2">
    <source>
        <dbReference type="ARBA" id="ARBA00022658"/>
    </source>
</evidence>
<evidence type="ECO:0000313" key="10">
    <source>
        <dbReference type="Proteomes" id="UP001363622"/>
    </source>
</evidence>
<dbReference type="PANTHER" id="PTHR23113:SF354">
    <property type="entry name" value="BUD SITE SELECTION PROTEIN 5"/>
    <property type="match status" value="1"/>
</dbReference>
<accession>A0ABR1KZH3</accession>
<feature type="compositionally biased region" description="Low complexity" evidence="5">
    <location>
        <begin position="38"/>
        <end position="56"/>
    </location>
</feature>
<feature type="compositionally biased region" description="Polar residues" evidence="5">
    <location>
        <begin position="597"/>
        <end position="614"/>
    </location>
</feature>
<dbReference type="PANTHER" id="PTHR23113">
    <property type="entry name" value="GUANINE NUCLEOTIDE EXCHANGE FACTOR"/>
    <property type="match status" value="1"/>
</dbReference>
<evidence type="ECO:0000259" key="8">
    <source>
        <dbReference type="PROSITE" id="PS50212"/>
    </source>
</evidence>
<feature type="region of interest" description="Disordered" evidence="5">
    <location>
        <begin position="1"/>
        <end position="75"/>
    </location>
</feature>
<dbReference type="CDD" id="cd06224">
    <property type="entry name" value="REM"/>
    <property type="match status" value="1"/>
</dbReference>
<feature type="compositionally biased region" description="Polar residues" evidence="5">
    <location>
        <begin position="353"/>
        <end position="384"/>
    </location>
</feature>
<protein>
    <submittedName>
        <fullName evidence="9">Ras guanine-nucleotide exchange protein Cdc25p</fullName>
    </submittedName>
</protein>
<dbReference type="PROSITE" id="PS50002">
    <property type="entry name" value="SH3"/>
    <property type="match status" value="1"/>
</dbReference>
<keyword evidence="1 4" id="KW-0728">SH3 domain</keyword>
<proteinExistence type="predicted"/>
<dbReference type="PROSITE" id="PS50212">
    <property type="entry name" value="RASGEF_NTER"/>
    <property type="match status" value="1"/>
</dbReference>
<keyword evidence="2 3" id="KW-0344">Guanine-nucleotide releasing factor</keyword>
<feature type="domain" description="N-terminal Ras-GEF" evidence="8">
    <location>
        <begin position="739"/>
        <end position="859"/>
    </location>
</feature>
<feature type="region of interest" description="Disordered" evidence="5">
    <location>
        <begin position="547"/>
        <end position="703"/>
    </location>
</feature>
<feature type="compositionally biased region" description="Polar residues" evidence="5">
    <location>
        <begin position="294"/>
        <end position="304"/>
    </location>
</feature>
<evidence type="ECO:0000313" key="9">
    <source>
        <dbReference type="EMBL" id="KAK7522050.1"/>
    </source>
</evidence>
<dbReference type="InterPro" id="IPR000651">
    <property type="entry name" value="Ras-like_Gua-exchang_fac_N"/>
</dbReference>
<dbReference type="InterPro" id="IPR036028">
    <property type="entry name" value="SH3-like_dom_sf"/>
</dbReference>
<dbReference type="Pfam" id="PF00617">
    <property type="entry name" value="RasGEF"/>
    <property type="match status" value="1"/>
</dbReference>
<dbReference type="InterPro" id="IPR023578">
    <property type="entry name" value="Ras_GEF_dom_sf"/>
</dbReference>
<dbReference type="Gene3D" id="2.30.30.40">
    <property type="entry name" value="SH3 Domains"/>
    <property type="match status" value="1"/>
</dbReference>
<evidence type="ECO:0000259" key="6">
    <source>
        <dbReference type="PROSITE" id="PS50002"/>
    </source>
</evidence>
<dbReference type="PROSITE" id="PS50009">
    <property type="entry name" value="RASGEF_CAT"/>
    <property type="match status" value="1"/>
</dbReference>
<feature type="compositionally biased region" description="Pro residues" evidence="5">
    <location>
        <begin position="318"/>
        <end position="327"/>
    </location>
</feature>
<dbReference type="SMART" id="SM00229">
    <property type="entry name" value="RasGEFN"/>
    <property type="match status" value="1"/>
</dbReference>
<dbReference type="InterPro" id="IPR001895">
    <property type="entry name" value="RASGEF_cat_dom"/>
</dbReference>
<dbReference type="SUPFAM" id="SSF48366">
    <property type="entry name" value="Ras GEF"/>
    <property type="match status" value="1"/>
</dbReference>
<name>A0ABR1KZH3_9PEZI</name>
<dbReference type="Gene3D" id="1.20.870.10">
    <property type="entry name" value="Son of sevenless (SoS) protein Chain: S domain 1"/>
    <property type="match status" value="1"/>
</dbReference>
<evidence type="ECO:0000256" key="1">
    <source>
        <dbReference type="ARBA" id="ARBA00022443"/>
    </source>
</evidence>
<feature type="domain" description="SH3" evidence="6">
    <location>
        <begin position="76"/>
        <end position="146"/>
    </location>
</feature>
<sequence>MTEFALKGGMDRSSAIVAPLTIRKKPSNAWSAASRTGSAPSSPKSRRTASSTRTRTQLSPPQTPRDSQEDEPEPESFPNYLRAFYHFHPSTTMSSTAEQSSITVAISQGDVVLVHSIHPNGWADGTLLSSGERGWLPTNYCEKYNHPFIASLLFALTHLWDLVSSGEGGNVAAFSKQDYVRSMIAGVRMLLEKCNCLTRESPLVMMHSSIRRLRKSLLGDLSSLVKTAKQLQQNVLQGDLGSEAVYELLDELVFKAFKVVTRAVRFLDVWSQDADAEQALGGASRPMTPPHEAVQSNVEQSQSADAGATEALENAPVVSPPSPPPSATLPSHEQVDWNNSTPRTVPYVPCRESPQSPSCISPKSTQPKRISVSHRASYTGQVSGQRKRNLASERLSAAQDLFLGSIGSFIGLHLQSRSSSELLTTTQQAALACRQLLAIVEGVWERDNRRSEPLPQALNTMREKLSELVQTTKDTFAQTEALVNAGEFVPVGEKEMVGAATGCVKAAGDCVAKTKVVIERIGDFELEENDVGISDAIFDRLGLPRISGEYSQPQPSTAKPLPDTPAQAIRKSQEAIRQSQEAKPLPPPPADHESRSLAESTEAAPQTSRVPSARSSKDSLPKLPIPNFSHQQISSADKSPSLHSARSTLGGNRGPTDSVHATDSTSTYPNSVHGDGASVISHTSTRATTPDDGPSSPRPELGLNISIPSVSELQLSGEECGGVEEEMLVKTFVHELIWKDGQIAGGSLPALVEQLTNHESTPDSMFVTVFYLTFRLFTTPVELAQHLIDRFTYVGDSKELAVPVRLRVYNIFKGWLESHWQPDTDAEALGLVLGFATGKLRKAMPSSGKRLADLVQRVSGVRVGASSSRLVSSQGKTNTSVTVYSAVDPNVPNPVITKSQLNALKAARNGNSSLGILDFDPLELARQFTLIESKLFCAIQSHELLASEWTKKDGRAVNVRAMSKLSTDLANLVADNILQMEEPKKRAAVIKQWVKIAGKCLELNNYDSLMAIICSLNSSMVMRLKRTWEMVSAKTHARLEDLREVVNVGRNYAVLRKRLEDHVAPCIPFVGIYLTDLTFVDVGNHGTRQLPGEGGSDSGISVINFDKHMRTAKIISQLQRFQVPYALAAVHEMQDWIQSQIERVRSSDQSNVQNYYRRSLMLEPREAQQATAGAPKHSPNVDHGDSKFSPATSAGSSSTREKFDFLNAFSFATKEWRSESVSGASQRSTL</sequence>
<gene>
    <name evidence="9" type="ORF">IWZ03DRAFT_108206</name>
</gene>
<evidence type="ECO:0000256" key="4">
    <source>
        <dbReference type="PROSITE-ProRule" id="PRU00192"/>
    </source>
</evidence>
<dbReference type="InterPro" id="IPR001452">
    <property type="entry name" value="SH3_domain"/>
</dbReference>